<keyword evidence="1" id="KW-0472">Membrane</keyword>
<reference evidence="2 3" key="1">
    <citation type="journal article" date="2010" name="Stand. Genomic Sci.">
        <title>Complete genome sequence of Conexibacter woesei type strain (ID131577).</title>
        <authorList>
            <person name="Pukall R."/>
            <person name="Lapidus A."/>
            <person name="Glavina Del Rio T."/>
            <person name="Copeland A."/>
            <person name="Tice H."/>
            <person name="Cheng J.-F."/>
            <person name="Lucas S."/>
            <person name="Chen F."/>
            <person name="Nolan M."/>
            <person name="Bruce D."/>
            <person name="Goodwin L."/>
            <person name="Pitluck S."/>
            <person name="Mavromatis K."/>
            <person name="Ivanova N."/>
            <person name="Ovchinnikova G."/>
            <person name="Pati A."/>
            <person name="Chen A."/>
            <person name="Palaniappan K."/>
            <person name="Land M."/>
            <person name="Hauser L."/>
            <person name="Chang Y.-J."/>
            <person name="Jeffries C.D."/>
            <person name="Chain P."/>
            <person name="Meincke L."/>
            <person name="Sims D."/>
            <person name="Brettin T."/>
            <person name="Detter J.C."/>
            <person name="Rohde M."/>
            <person name="Goeker M."/>
            <person name="Bristow J."/>
            <person name="Eisen J.A."/>
            <person name="Markowitz V."/>
            <person name="Kyrpides N.C."/>
            <person name="Klenk H.-P."/>
            <person name="Hugenholtz P."/>
        </authorList>
    </citation>
    <scope>NUCLEOTIDE SEQUENCE [LARGE SCALE GENOMIC DNA]</scope>
    <source>
        <strain evidence="3">DSM 14684 / CIP 108061 / JCM 11494 / NBRC 100937 / ID131577</strain>
    </source>
</reference>
<keyword evidence="3" id="KW-1185">Reference proteome</keyword>
<dbReference type="Proteomes" id="UP000008229">
    <property type="component" value="Chromosome"/>
</dbReference>
<sequence>MVYRLMGLVHARVTELWHGERLTAVRRGERGQGTVEYVALILLVAALLAGVVTATKGTRFGTGGIANAIVRQIREALEGLR</sequence>
<evidence type="ECO:0000256" key="1">
    <source>
        <dbReference type="SAM" id="Phobius"/>
    </source>
</evidence>
<evidence type="ECO:0000313" key="2">
    <source>
        <dbReference type="EMBL" id="ADB50290.1"/>
    </source>
</evidence>
<reference evidence="3" key="2">
    <citation type="submission" date="2010-01" db="EMBL/GenBank/DDBJ databases">
        <title>The complete genome of Conexibacter woesei DSM 14684.</title>
        <authorList>
            <consortium name="US DOE Joint Genome Institute (JGI-PGF)"/>
            <person name="Lucas S."/>
            <person name="Copeland A."/>
            <person name="Lapidus A."/>
            <person name="Glavina del Rio T."/>
            <person name="Dalin E."/>
            <person name="Tice H."/>
            <person name="Bruce D."/>
            <person name="Goodwin L."/>
            <person name="Pitluck S."/>
            <person name="Kyrpides N."/>
            <person name="Mavromatis K."/>
            <person name="Ivanova N."/>
            <person name="Mikhailova N."/>
            <person name="Chertkov O."/>
            <person name="Brettin T."/>
            <person name="Detter J.C."/>
            <person name="Han C."/>
            <person name="Larimer F."/>
            <person name="Land M."/>
            <person name="Hauser L."/>
            <person name="Markowitz V."/>
            <person name="Cheng J.-F."/>
            <person name="Hugenholtz P."/>
            <person name="Woyke T."/>
            <person name="Wu D."/>
            <person name="Pukall R."/>
            <person name="Steenblock K."/>
            <person name="Schneider S."/>
            <person name="Klenk H.-P."/>
            <person name="Eisen J.A."/>
        </authorList>
    </citation>
    <scope>NUCLEOTIDE SEQUENCE [LARGE SCALE GENOMIC DNA]</scope>
    <source>
        <strain evidence="3">DSM 14684 / CIP 108061 / JCM 11494 / NBRC 100937 / ID131577</strain>
    </source>
</reference>
<proteinExistence type="predicted"/>
<accession>D3F2B5</accession>
<keyword evidence="1" id="KW-0812">Transmembrane</keyword>
<keyword evidence="1" id="KW-1133">Transmembrane helix</keyword>
<dbReference type="HOGENOM" id="CLU_2567982_0_0_11"/>
<protein>
    <submittedName>
        <fullName evidence="2">Uncharacterized protein</fullName>
    </submittedName>
</protein>
<feature type="transmembrane region" description="Helical" evidence="1">
    <location>
        <begin position="37"/>
        <end position="55"/>
    </location>
</feature>
<organism evidence="2 3">
    <name type="scientific">Conexibacter woesei (strain DSM 14684 / CCUG 47730 / CIP 108061 / JCM 11494 / NBRC 100937 / ID131577)</name>
    <dbReference type="NCBI Taxonomy" id="469383"/>
    <lineage>
        <taxon>Bacteria</taxon>
        <taxon>Bacillati</taxon>
        <taxon>Actinomycetota</taxon>
        <taxon>Thermoleophilia</taxon>
        <taxon>Solirubrobacterales</taxon>
        <taxon>Conexibacteraceae</taxon>
        <taxon>Conexibacter</taxon>
    </lineage>
</organism>
<dbReference type="STRING" id="469383.Cwoe_1864"/>
<dbReference type="EMBL" id="CP001854">
    <property type="protein sequence ID" value="ADB50290.1"/>
    <property type="molecule type" value="Genomic_DNA"/>
</dbReference>
<evidence type="ECO:0000313" key="3">
    <source>
        <dbReference type="Proteomes" id="UP000008229"/>
    </source>
</evidence>
<dbReference type="AlphaFoldDB" id="D3F2B5"/>
<gene>
    <name evidence="2" type="ordered locus">Cwoe_1864</name>
</gene>
<dbReference type="RefSeq" id="WP_012933341.1">
    <property type="nucleotide sequence ID" value="NC_013739.1"/>
</dbReference>
<name>D3F2B5_CONWI</name>
<dbReference type="KEGG" id="cwo:Cwoe_1864"/>